<keyword evidence="2" id="KW-1133">Transmembrane helix</keyword>
<organism evidence="4 5">
    <name type="scientific">Pholiota conissans</name>
    <dbReference type="NCBI Taxonomy" id="109636"/>
    <lineage>
        <taxon>Eukaryota</taxon>
        <taxon>Fungi</taxon>
        <taxon>Dikarya</taxon>
        <taxon>Basidiomycota</taxon>
        <taxon>Agaricomycotina</taxon>
        <taxon>Agaricomycetes</taxon>
        <taxon>Agaricomycetidae</taxon>
        <taxon>Agaricales</taxon>
        <taxon>Agaricineae</taxon>
        <taxon>Strophariaceae</taxon>
        <taxon>Pholiota</taxon>
    </lineage>
</organism>
<evidence type="ECO:0000313" key="5">
    <source>
        <dbReference type="Proteomes" id="UP000807469"/>
    </source>
</evidence>
<keyword evidence="2" id="KW-0472">Membrane</keyword>
<dbReference type="EMBL" id="MU155375">
    <property type="protein sequence ID" value="KAF9474515.1"/>
    <property type="molecule type" value="Genomic_DNA"/>
</dbReference>
<comment type="caution">
    <text evidence="4">The sequence shown here is derived from an EMBL/GenBank/DDBJ whole genome shotgun (WGS) entry which is preliminary data.</text>
</comment>
<keyword evidence="2" id="KW-0812">Transmembrane</keyword>
<feature type="transmembrane region" description="Helical" evidence="2">
    <location>
        <begin position="59"/>
        <end position="83"/>
    </location>
</feature>
<evidence type="ECO:0000259" key="3">
    <source>
        <dbReference type="Pfam" id="PF20152"/>
    </source>
</evidence>
<gene>
    <name evidence="4" type="ORF">BDN70DRAFT_884733</name>
</gene>
<dbReference type="PANTHER" id="PTHR40465">
    <property type="entry name" value="CHROMOSOME 1, WHOLE GENOME SHOTGUN SEQUENCE"/>
    <property type="match status" value="1"/>
</dbReference>
<proteinExistence type="predicted"/>
<evidence type="ECO:0000256" key="1">
    <source>
        <dbReference type="SAM" id="MobiDB-lite"/>
    </source>
</evidence>
<dbReference type="Pfam" id="PF20152">
    <property type="entry name" value="DUF6534"/>
    <property type="match status" value="1"/>
</dbReference>
<dbReference type="InterPro" id="IPR045339">
    <property type="entry name" value="DUF6534"/>
</dbReference>
<dbReference type="AlphaFoldDB" id="A0A9P5YVA2"/>
<feature type="region of interest" description="Disordered" evidence="1">
    <location>
        <begin position="341"/>
        <end position="372"/>
    </location>
</feature>
<feature type="transmembrane region" description="Helical" evidence="2">
    <location>
        <begin position="103"/>
        <end position="122"/>
    </location>
</feature>
<feature type="domain" description="DUF6534" evidence="3">
    <location>
        <begin position="185"/>
        <end position="270"/>
    </location>
</feature>
<reference evidence="4" key="1">
    <citation type="submission" date="2020-11" db="EMBL/GenBank/DDBJ databases">
        <authorList>
            <consortium name="DOE Joint Genome Institute"/>
            <person name="Ahrendt S."/>
            <person name="Riley R."/>
            <person name="Andreopoulos W."/>
            <person name="Labutti K."/>
            <person name="Pangilinan J."/>
            <person name="Ruiz-Duenas F.J."/>
            <person name="Barrasa J.M."/>
            <person name="Sanchez-Garcia M."/>
            <person name="Camarero S."/>
            <person name="Miyauchi S."/>
            <person name="Serrano A."/>
            <person name="Linde D."/>
            <person name="Babiker R."/>
            <person name="Drula E."/>
            <person name="Ayuso-Fernandez I."/>
            <person name="Pacheco R."/>
            <person name="Padilla G."/>
            <person name="Ferreira P."/>
            <person name="Barriuso J."/>
            <person name="Kellner H."/>
            <person name="Castanera R."/>
            <person name="Alfaro M."/>
            <person name="Ramirez L."/>
            <person name="Pisabarro A.G."/>
            <person name="Kuo A."/>
            <person name="Tritt A."/>
            <person name="Lipzen A."/>
            <person name="He G."/>
            <person name="Yan M."/>
            <person name="Ng V."/>
            <person name="Cullen D."/>
            <person name="Martin F."/>
            <person name="Rosso M.-N."/>
            <person name="Henrissat B."/>
            <person name="Hibbett D."/>
            <person name="Martinez A.T."/>
            <person name="Grigoriev I.V."/>
        </authorList>
    </citation>
    <scope>NUCLEOTIDE SEQUENCE</scope>
    <source>
        <strain evidence="4">CIRM-BRFM 674</strain>
    </source>
</reference>
<feature type="transmembrane region" description="Helical" evidence="2">
    <location>
        <begin position="176"/>
        <end position="199"/>
    </location>
</feature>
<keyword evidence="5" id="KW-1185">Reference proteome</keyword>
<accession>A0A9P5YVA2</accession>
<dbReference type="PANTHER" id="PTHR40465:SF1">
    <property type="entry name" value="DUF6534 DOMAIN-CONTAINING PROTEIN"/>
    <property type="match status" value="1"/>
</dbReference>
<evidence type="ECO:0000256" key="2">
    <source>
        <dbReference type="SAM" id="Phobius"/>
    </source>
</evidence>
<name>A0A9P5YVA2_9AGAR</name>
<feature type="transmembrane region" description="Helical" evidence="2">
    <location>
        <begin position="219"/>
        <end position="239"/>
    </location>
</feature>
<feature type="transmembrane region" description="Helical" evidence="2">
    <location>
        <begin position="134"/>
        <end position="156"/>
    </location>
</feature>
<feature type="compositionally biased region" description="Polar residues" evidence="1">
    <location>
        <begin position="363"/>
        <end position="372"/>
    </location>
</feature>
<evidence type="ECO:0000313" key="4">
    <source>
        <dbReference type="EMBL" id="KAF9474515.1"/>
    </source>
</evidence>
<protein>
    <recommendedName>
        <fullName evidence="3">DUF6534 domain-containing protein</fullName>
    </recommendedName>
</protein>
<dbReference type="Proteomes" id="UP000807469">
    <property type="component" value="Unassembled WGS sequence"/>
</dbReference>
<feature type="transmembrane region" description="Helical" evidence="2">
    <location>
        <begin position="20"/>
        <end position="38"/>
    </location>
</feature>
<dbReference type="OrthoDB" id="3270417at2759"/>
<sequence>MNTTATTATTAGAMPTNLDTSLGVAFFGFSAGAILFGITVRQAYQYYTTSTNDKLLRKLIVGAVCLLDGMHLAFSMYLVYSLILDLLGYTTGPHVLWSLKALGSTQVILIILVQGFYLLQIWRLSGNLLLAKKFAVAVQIFVIIIAILAVAVGAVFLSQLQKINVIYGFDTSFEYIVYMGFGATAIIDCATAAAMCLLLHKSSAGTIKSETVLETLIQYFIGSGLLTSFAAILCIVLYVAQPDTLLYLGMEFSVTRLYANSLLAISNGRGRLRERLDETIELRLPSGMFFGEPDSASLIGRQFKDPFSRHSEPKYAELAGSSPSSPNARGKYLGVAVVDPFSPNSETKYSPVECGAHEDKNLSRSSSRSYTV</sequence>